<dbReference type="Gene3D" id="1.20.5.4130">
    <property type="match status" value="1"/>
</dbReference>
<keyword evidence="3" id="KW-0547">Nucleotide-binding</keyword>
<dbReference type="Proteomes" id="UP000189703">
    <property type="component" value="Unplaced"/>
</dbReference>
<dbReference type="PANTHER" id="PTHR36766:SF40">
    <property type="entry name" value="DISEASE RESISTANCE PROTEIN RGA3"/>
    <property type="match status" value="1"/>
</dbReference>
<dbReference type="PANTHER" id="PTHR36766">
    <property type="entry name" value="PLANT BROAD-SPECTRUM MILDEW RESISTANCE PROTEIN RPW8"/>
    <property type="match status" value="1"/>
</dbReference>
<dbReference type="CDD" id="cd14798">
    <property type="entry name" value="RX-CC_like"/>
    <property type="match status" value="1"/>
</dbReference>
<dbReference type="OrthoDB" id="5279713at2759"/>
<dbReference type="InterPro" id="IPR041118">
    <property type="entry name" value="Rx_N"/>
</dbReference>
<evidence type="ECO:0000313" key="10">
    <source>
        <dbReference type="Proteomes" id="UP000189703"/>
    </source>
</evidence>
<dbReference type="InterPro" id="IPR058922">
    <property type="entry name" value="WHD_DRP"/>
</dbReference>
<dbReference type="InterPro" id="IPR038005">
    <property type="entry name" value="RX-like_CC"/>
</dbReference>
<evidence type="ECO:0000256" key="1">
    <source>
        <dbReference type="ARBA" id="ARBA00022614"/>
    </source>
</evidence>
<dbReference type="Pfam" id="PF00931">
    <property type="entry name" value="NB-ARC"/>
    <property type="match status" value="1"/>
</dbReference>
<dbReference type="SUPFAM" id="SSF52058">
    <property type="entry name" value="L domain-like"/>
    <property type="match status" value="1"/>
</dbReference>
<proteinExistence type="predicted"/>
<feature type="domain" description="NB-ARC" evidence="6">
    <location>
        <begin position="177"/>
        <end position="353"/>
    </location>
</feature>
<dbReference type="InterPro" id="IPR036388">
    <property type="entry name" value="WH-like_DNA-bd_sf"/>
</dbReference>
<dbReference type="Pfam" id="PF25019">
    <property type="entry name" value="LRR_R13L1-DRL21"/>
    <property type="match status" value="1"/>
</dbReference>
<dbReference type="RefSeq" id="XP_019055597.1">
    <property type="nucleotide sequence ID" value="XM_019200052.1"/>
</dbReference>
<dbReference type="GO" id="GO:0006952">
    <property type="term" value="P:defense response"/>
    <property type="evidence" value="ECO:0007669"/>
    <property type="project" value="UniProtKB-KW"/>
</dbReference>
<sequence>MADGLVSVFLGKLVSIIQQDIQKEIRLVTGVREDVEKLSSTLRSIQAVLKDAEEKQVKDNLVKVWLENLKDIAYDTDDVLDEWSTKIFMLKEVRPTNNLLSCCFWFKQVGLHRDIGLKIKKINKRLDEITSVKDKFNFKSSRNVNNNNTWEEPINRPEIRQTSSLIDVSVTVGRNSEKELIVSKLLSEDSRQDTTFSVPIISISGMGGLGKTTLAQLVFNDDKVIAHFEKKIWVCVSEPFDKVRIAKEIVKAIDDGTINKNDIPWDSLHNLLSKSLENRHYLLVLDDMWTENVFDWEPLKLSLNGGAQGSRILVTTRNRRVATMLGTAYLHNLELLSDEDCWSLMRGIAFAERTTEERQMLEGIGMEIAKKCKGLPLSAKSIGGLLRFKRPTKQHWQDVLESHIWEDVQENILPGILLSYNDLPSHLKQCFAYCAIFRKDESIYKDDLVKLWMAQGFLVNNSSSERMMEMVGEEYFDILVMRSFFQVIAFRYKKVVLCKIHDLVHDFAQLLTEKECYAFDISNEIMQDSKYNNARHLTLTRNDYDDGLSEKTIPNFIYEAKKLKTLRLPPGACGFSGIFQKLTCLRALNLKRTHLEEVPSKIEMLIHLRFLNLSGTKLKELPGTLSNLHNLQVLNLRYCSELCKLPEGIGKLTKMRHLDIKGTHKLQYLPQGIGRLSSLCTLSKFIIGGDGAIGEGGCTIKELQELKFLQGELEIRGLGRLKSENEADDVDLKNKENIHSLGLCFDGSDDGQEDSVEEKMEKVMEGLQPHLGLKKLKIEGYLGTELASWMVRDDGLPYLHHLELCRCKNLNKLPPAVGKLPFLRFLSISGMEEIKYMDHSFFGMDSADAVQSEDEAKKLFPELRFLEIENMENLEEWDLGTKEIDGRETTSIILMPRLLCLSLENCPKLKVLPHRIFPTVALEALTISDCPQLTWTPSSLCFLRNLHSLNLIYDAGVFSKSLPLNNKIESLLIQFSPFKSPPNGLGNFTALRKLHLNTCEFIDSIPDELQHLTTLKRLEISYRPLLKERCIKQGADWNKICHIPHIEINRRRIQ</sequence>
<evidence type="ECO:0000259" key="9">
    <source>
        <dbReference type="Pfam" id="PF25019"/>
    </source>
</evidence>
<dbReference type="OMA" id="KNCLGLG"/>
<gene>
    <name evidence="11 12" type="primary">LOC104611032</name>
</gene>
<dbReference type="PRINTS" id="PR00364">
    <property type="entry name" value="DISEASERSIST"/>
</dbReference>
<dbReference type="InterPro" id="IPR027417">
    <property type="entry name" value="P-loop_NTPase"/>
</dbReference>
<name>A0A1U8QAK6_NELNU</name>
<dbReference type="InterPro" id="IPR032675">
    <property type="entry name" value="LRR_dom_sf"/>
</dbReference>
<dbReference type="FunFam" id="1.10.10.10:FF:000322">
    <property type="entry name" value="Probable disease resistance protein At1g63360"/>
    <property type="match status" value="1"/>
</dbReference>
<dbReference type="Gene3D" id="1.10.8.430">
    <property type="entry name" value="Helical domain of apoptotic protease-activating factors"/>
    <property type="match status" value="1"/>
</dbReference>
<dbReference type="RefSeq" id="XP_019055596.1">
    <property type="nucleotide sequence ID" value="XM_019200051.1"/>
</dbReference>
<keyword evidence="5" id="KW-0067">ATP-binding</keyword>
<feature type="domain" description="R13L1/DRL21-like LRR repeat region" evidence="9">
    <location>
        <begin position="700"/>
        <end position="831"/>
    </location>
</feature>
<protein>
    <submittedName>
        <fullName evidence="11 12">Disease resistance protein RGA2-like isoform X1</fullName>
    </submittedName>
</protein>
<dbReference type="InterPro" id="IPR056789">
    <property type="entry name" value="LRR_R13L1-DRL21"/>
</dbReference>
<accession>A0A1U8QAK6</accession>
<keyword evidence="1" id="KW-0433">Leucine-rich repeat</keyword>
<dbReference type="eggNOG" id="KOG4658">
    <property type="taxonomic scope" value="Eukaryota"/>
</dbReference>
<reference evidence="11 12" key="1">
    <citation type="submission" date="2025-04" db="UniProtKB">
        <authorList>
            <consortium name="RefSeq"/>
        </authorList>
    </citation>
    <scope>IDENTIFICATION</scope>
</reference>
<evidence type="ECO:0000256" key="3">
    <source>
        <dbReference type="ARBA" id="ARBA00022741"/>
    </source>
</evidence>
<dbReference type="InterPro" id="IPR042197">
    <property type="entry name" value="Apaf_helical"/>
</dbReference>
<dbReference type="Gene3D" id="1.10.10.10">
    <property type="entry name" value="Winged helix-like DNA-binding domain superfamily/Winged helix DNA-binding domain"/>
    <property type="match status" value="1"/>
</dbReference>
<dbReference type="Pfam" id="PF23559">
    <property type="entry name" value="WHD_DRP"/>
    <property type="match status" value="1"/>
</dbReference>
<feature type="domain" description="Disease resistance N-terminal" evidence="7">
    <location>
        <begin position="6"/>
        <end position="90"/>
    </location>
</feature>
<dbReference type="AlphaFoldDB" id="A0A1U8QAK6"/>
<evidence type="ECO:0000259" key="6">
    <source>
        <dbReference type="Pfam" id="PF00931"/>
    </source>
</evidence>
<evidence type="ECO:0000256" key="2">
    <source>
        <dbReference type="ARBA" id="ARBA00022737"/>
    </source>
</evidence>
<evidence type="ECO:0000259" key="7">
    <source>
        <dbReference type="Pfam" id="PF18052"/>
    </source>
</evidence>
<feature type="domain" description="Disease resistance protein winged helix" evidence="8">
    <location>
        <begin position="436"/>
        <end position="508"/>
    </location>
</feature>
<keyword evidence="10" id="KW-1185">Reference proteome</keyword>
<dbReference type="GO" id="GO:0005524">
    <property type="term" value="F:ATP binding"/>
    <property type="evidence" value="ECO:0007669"/>
    <property type="project" value="UniProtKB-KW"/>
</dbReference>
<dbReference type="Gene3D" id="3.40.50.300">
    <property type="entry name" value="P-loop containing nucleotide triphosphate hydrolases"/>
    <property type="match status" value="1"/>
</dbReference>
<evidence type="ECO:0000256" key="4">
    <source>
        <dbReference type="ARBA" id="ARBA00022821"/>
    </source>
</evidence>
<dbReference type="SUPFAM" id="SSF52540">
    <property type="entry name" value="P-loop containing nucleoside triphosphate hydrolases"/>
    <property type="match status" value="1"/>
</dbReference>
<dbReference type="GO" id="GO:0051707">
    <property type="term" value="P:response to other organism"/>
    <property type="evidence" value="ECO:0007669"/>
    <property type="project" value="UniProtKB-ARBA"/>
</dbReference>
<keyword evidence="4" id="KW-0611">Plant defense</keyword>
<dbReference type="GeneID" id="104611032"/>
<dbReference type="FunFam" id="3.40.50.300:FF:001091">
    <property type="entry name" value="Probable disease resistance protein At1g61300"/>
    <property type="match status" value="1"/>
</dbReference>
<evidence type="ECO:0000313" key="11">
    <source>
        <dbReference type="RefSeq" id="XP_019055596.1"/>
    </source>
</evidence>
<keyword evidence="2" id="KW-0677">Repeat</keyword>
<dbReference type="KEGG" id="nnu:104611032"/>
<evidence type="ECO:0000259" key="8">
    <source>
        <dbReference type="Pfam" id="PF23559"/>
    </source>
</evidence>
<evidence type="ECO:0000256" key="5">
    <source>
        <dbReference type="ARBA" id="ARBA00022840"/>
    </source>
</evidence>
<dbReference type="Pfam" id="PF18052">
    <property type="entry name" value="Rx_N"/>
    <property type="match status" value="1"/>
</dbReference>
<dbReference type="GO" id="GO:0043531">
    <property type="term" value="F:ADP binding"/>
    <property type="evidence" value="ECO:0007669"/>
    <property type="project" value="InterPro"/>
</dbReference>
<dbReference type="InterPro" id="IPR002182">
    <property type="entry name" value="NB-ARC"/>
</dbReference>
<evidence type="ECO:0000313" key="12">
    <source>
        <dbReference type="RefSeq" id="XP_019055597.1"/>
    </source>
</evidence>
<organism evidence="10 12">
    <name type="scientific">Nelumbo nucifera</name>
    <name type="common">Sacred lotus</name>
    <dbReference type="NCBI Taxonomy" id="4432"/>
    <lineage>
        <taxon>Eukaryota</taxon>
        <taxon>Viridiplantae</taxon>
        <taxon>Streptophyta</taxon>
        <taxon>Embryophyta</taxon>
        <taxon>Tracheophyta</taxon>
        <taxon>Spermatophyta</taxon>
        <taxon>Magnoliopsida</taxon>
        <taxon>Proteales</taxon>
        <taxon>Nelumbonaceae</taxon>
        <taxon>Nelumbo</taxon>
    </lineage>
</organism>
<dbReference type="Gene3D" id="3.80.10.10">
    <property type="entry name" value="Ribonuclease Inhibitor"/>
    <property type="match status" value="3"/>
</dbReference>